<evidence type="ECO:0000313" key="2">
    <source>
        <dbReference type="Proteomes" id="UP000619512"/>
    </source>
</evidence>
<evidence type="ECO:0000313" key="1">
    <source>
        <dbReference type="EMBL" id="GGY97175.1"/>
    </source>
</evidence>
<reference evidence="1" key="1">
    <citation type="journal article" date="2014" name="Int. J. Syst. Evol. Microbiol.">
        <title>Complete genome sequence of Corynebacterium casei LMG S-19264T (=DSM 44701T), isolated from a smear-ripened cheese.</title>
        <authorList>
            <consortium name="US DOE Joint Genome Institute (JGI-PGF)"/>
            <person name="Walter F."/>
            <person name="Albersmeier A."/>
            <person name="Kalinowski J."/>
            <person name="Ruckert C."/>
        </authorList>
    </citation>
    <scope>NUCLEOTIDE SEQUENCE</scope>
    <source>
        <strain evidence="1">KCTC 12344</strain>
    </source>
</reference>
<reference evidence="1" key="2">
    <citation type="submission" date="2022-12" db="EMBL/GenBank/DDBJ databases">
        <authorList>
            <person name="Sun Q."/>
            <person name="Kim S."/>
        </authorList>
    </citation>
    <scope>NUCLEOTIDE SEQUENCE</scope>
    <source>
        <strain evidence="1">KCTC 12344</strain>
    </source>
</reference>
<dbReference type="AlphaFoldDB" id="A0AA87Y8M3"/>
<sequence>MNITQSVKEWHESDNTISPAIASILSDPGKRQLLYKFLLDHPAASGIYYAYFWEPHIEIKVNCSTGSVSR</sequence>
<gene>
    <name evidence="1" type="ORF">GCM10007388_33570</name>
</gene>
<dbReference type="Proteomes" id="UP000619512">
    <property type="component" value="Unassembled WGS sequence"/>
</dbReference>
<protein>
    <submittedName>
        <fullName evidence="1">Uncharacterized protein</fullName>
    </submittedName>
</protein>
<proteinExistence type="predicted"/>
<dbReference type="EMBL" id="BMWW01000005">
    <property type="protein sequence ID" value="GGY97175.1"/>
    <property type="molecule type" value="Genomic_DNA"/>
</dbReference>
<comment type="caution">
    <text evidence="1">The sequence shown here is derived from an EMBL/GenBank/DDBJ whole genome shotgun (WGS) entry which is preliminary data.</text>
</comment>
<name>A0AA87Y8M3_9BURK</name>
<organism evidence="1 2">
    <name type="scientific">Pseudoduganella plicata</name>
    <dbReference type="NCBI Taxonomy" id="321984"/>
    <lineage>
        <taxon>Bacteria</taxon>
        <taxon>Pseudomonadati</taxon>
        <taxon>Pseudomonadota</taxon>
        <taxon>Betaproteobacteria</taxon>
        <taxon>Burkholderiales</taxon>
        <taxon>Oxalobacteraceae</taxon>
        <taxon>Telluria group</taxon>
        <taxon>Pseudoduganella</taxon>
    </lineage>
</organism>
<accession>A0AA87Y8M3</accession>